<gene>
    <name evidence="1" type="ORF">ACFSBT_12440</name>
</gene>
<dbReference type="Pfam" id="PF20126">
    <property type="entry name" value="TumE"/>
    <property type="match status" value="1"/>
</dbReference>
<reference evidence="1 2" key="1">
    <citation type="journal article" date="2019" name="Int. J. Syst. Evol. Microbiol.">
        <title>The Global Catalogue of Microorganisms (GCM) 10K type strain sequencing project: providing services to taxonomists for standard genome sequencing and annotation.</title>
        <authorList>
            <consortium name="The Broad Institute Genomics Platform"/>
            <consortium name="The Broad Institute Genome Sequencing Center for Infectious Disease"/>
            <person name="Wu L."/>
            <person name="Ma J."/>
        </authorList>
    </citation>
    <scope>NUCLEOTIDE SEQUENCE [LARGE SCALE GENOMIC DNA]</scope>
    <source>
        <strain evidence="1 2">CGMCC 1.12563</strain>
    </source>
</reference>
<sequence length="144" mass="16602">MVPPAGDGGSPAPLDRPILEFFETRLNAAEFVERATITDESGHLELAVELTTTYYPEAIDEATLSIRWYTNDDFKIHYRDVASSSWECRWDRHPNPHNMRDHYHPPPTAPTPGEDASWPDDFRDVLRLVLDEVERRIEALWGEI</sequence>
<dbReference type="InterPro" id="IPR045397">
    <property type="entry name" value="TumE-like"/>
</dbReference>
<dbReference type="AlphaFoldDB" id="A0ABD6AW27"/>
<comment type="caution">
    <text evidence="1">The sequence shown here is derived from an EMBL/GenBank/DDBJ whole genome shotgun (WGS) entry which is preliminary data.</text>
</comment>
<protein>
    <submittedName>
        <fullName evidence="1">Uncharacterized protein</fullName>
    </submittedName>
</protein>
<name>A0ABD6AW27_9EURY</name>
<keyword evidence="2" id="KW-1185">Reference proteome</keyword>
<proteinExistence type="predicted"/>
<dbReference type="RefSeq" id="WP_250874043.1">
    <property type="nucleotide sequence ID" value="NZ_JALXFV010000005.1"/>
</dbReference>
<accession>A0ABD6AW27</accession>
<evidence type="ECO:0000313" key="2">
    <source>
        <dbReference type="Proteomes" id="UP001597187"/>
    </source>
</evidence>
<organism evidence="1 2">
    <name type="scientific">Halomarina rubra</name>
    <dbReference type="NCBI Taxonomy" id="2071873"/>
    <lineage>
        <taxon>Archaea</taxon>
        <taxon>Methanobacteriati</taxon>
        <taxon>Methanobacteriota</taxon>
        <taxon>Stenosarchaea group</taxon>
        <taxon>Halobacteria</taxon>
        <taxon>Halobacteriales</taxon>
        <taxon>Natronomonadaceae</taxon>
        <taxon>Halomarina</taxon>
    </lineage>
</organism>
<evidence type="ECO:0000313" key="1">
    <source>
        <dbReference type="EMBL" id="MFD1514088.1"/>
    </source>
</evidence>
<dbReference type="EMBL" id="JBHUDC010000005">
    <property type="protein sequence ID" value="MFD1514088.1"/>
    <property type="molecule type" value="Genomic_DNA"/>
</dbReference>
<dbReference type="Proteomes" id="UP001597187">
    <property type="component" value="Unassembled WGS sequence"/>
</dbReference>